<keyword evidence="3" id="KW-1185">Reference proteome</keyword>
<name>A0A2T3AAJ1_9PEZI</name>
<gene>
    <name evidence="2" type="ORF">BD289DRAFT_481979</name>
</gene>
<proteinExistence type="predicted"/>
<keyword evidence="1" id="KW-0732">Signal</keyword>
<organism evidence="2 3">
    <name type="scientific">Coniella lustricola</name>
    <dbReference type="NCBI Taxonomy" id="2025994"/>
    <lineage>
        <taxon>Eukaryota</taxon>
        <taxon>Fungi</taxon>
        <taxon>Dikarya</taxon>
        <taxon>Ascomycota</taxon>
        <taxon>Pezizomycotina</taxon>
        <taxon>Sordariomycetes</taxon>
        <taxon>Sordariomycetidae</taxon>
        <taxon>Diaporthales</taxon>
        <taxon>Schizoparmaceae</taxon>
        <taxon>Coniella</taxon>
    </lineage>
</organism>
<evidence type="ECO:0000313" key="3">
    <source>
        <dbReference type="Proteomes" id="UP000241462"/>
    </source>
</evidence>
<dbReference type="AlphaFoldDB" id="A0A2T3AAJ1"/>
<dbReference type="InParanoid" id="A0A2T3AAJ1"/>
<dbReference type="EMBL" id="KZ678425">
    <property type="protein sequence ID" value="PSR88697.1"/>
    <property type="molecule type" value="Genomic_DNA"/>
</dbReference>
<accession>A0A2T3AAJ1</accession>
<dbReference type="Proteomes" id="UP000241462">
    <property type="component" value="Unassembled WGS sequence"/>
</dbReference>
<feature type="chain" id="PRO_5015649375" description="Prokaryotic phospholipase A2-domain-containing protein" evidence="1">
    <location>
        <begin position="21"/>
        <end position="191"/>
    </location>
</feature>
<evidence type="ECO:0000313" key="2">
    <source>
        <dbReference type="EMBL" id="PSR88697.1"/>
    </source>
</evidence>
<evidence type="ECO:0008006" key="4">
    <source>
        <dbReference type="Google" id="ProtNLM"/>
    </source>
</evidence>
<reference evidence="2 3" key="1">
    <citation type="journal article" date="2018" name="Mycol. Prog.">
        <title>Coniella lustricola, a new species from submerged detritus.</title>
        <authorList>
            <person name="Raudabaugh D.B."/>
            <person name="Iturriaga T."/>
            <person name="Carver A."/>
            <person name="Mondo S."/>
            <person name="Pangilinan J."/>
            <person name="Lipzen A."/>
            <person name="He G."/>
            <person name="Amirebrahimi M."/>
            <person name="Grigoriev I.V."/>
            <person name="Miller A.N."/>
        </authorList>
    </citation>
    <scope>NUCLEOTIDE SEQUENCE [LARGE SCALE GENOMIC DNA]</scope>
    <source>
        <strain evidence="2 3">B22-T-1</strain>
    </source>
</reference>
<evidence type="ECO:0000256" key="1">
    <source>
        <dbReference type="SAM" id="SignalP"/>
    </source>
</evidence>
<protein>
    <recommendedName>
        <fullName evidence="4">Prokaryotic phospholipase A2-domain-containing protein</fullName>
    </recommendedName>
</protein>
<feature type="signal peptide" evidence="1">
    <location>
        <begin position="1"/>
        <end position="20"/>
    </location>
</feature>
<sequence length="191" mass="22173">MPSLFTYVACTLPFICLVLSQSLEPYSVPWDEGNYRHPPAYIPDDRDHGCEYRWDPTAGHQYMGIRFGAYRYTVYDRKWSRYNQERVKGGCGRGLLDNIRGTCAPGLQCHEKDWECTAYTNETTGEYGMYATFWLVSDWYWFKDNSEFVEEGYRKGAKGEHLDTDEDKQILCCQYNAFNCLAHAPGARVES</sequence>